<keyword evidence="3" id="KW-1185">Reference proteome</keyword>
<proteinExistence type="predicted"/>
<dbReference type="Proteomes" id="UP000198287">
    <property type="component" value="Unassembled WGS sequence"/>
</dbReference>
<dbReference type="AlphaFoldDB" id="A0A226E4R8"/>
<evidence type="ECO:0000313" key="2">
    <source>
        <dbReference type="EMBL" id="OXA52419.1"/>
    </source>
</evidence>
<feature type="region of interest" description="Disordered" evidence="1">
    <location>
        <begin position="56"/>
        <end position="91"/>
    </location>
</feature>
<accession>A0A226E4R8</accession>
<protein>
    <submittedName>
        <fullName evidence="2">Uncharacterized protein</fullName>
    </submittedName>
</protein>
<sequence>MGSETTTVLHLGTKWMSSAATVGNGTHCASHIFFTKHTFGFEHLKCERTPITRTTTATSQCPEDDGRERNGKQINLMKESSSRVKSSKKEKGALITSTINGGCLNPERKSPMAPFSHNSSSTNKLWIEIRSFVLTTMQLPGLWLSSQPTFSTIHRTQKDHLSARLS</sequence>
<name>A0A226E4R8_FOLCA</name>
<gene>
    <name evidence="2" type="ORF">Fcan01_12520</name>
</gene>
<dbReference type="EMBL" id="LNIX01000006">
    <property type="protein sequence ID" value="OXA52419.1"/>
    <property type="molecule type" value="Genomic_DNA"/>
</dbReference>
<evidence type="ECO:0000256" key="1">
    <source>
        <dbReference type="SAM" id="MobiDB-lite"/>
    </source>
</evidence>
<organism evidence="2 3">
    <name type="scientific">Folsomia candida</name>
    <name type="common">Springtail</name>
    <dbReference type="NCBI Taxonomy" id="158441"/>
    <lineage>
        <taxon>Eukaryota</taxon>
        <taxon>Metazoa</taxon>
        <taxon>Ecdysozoa</taxon>
        <taxon>Arthropoda</taxon>
        <taxon>Hexapoda</taxon>
        <taxon>Collembola</taxon>
        <taxon>Entomobryomorpha</taxon>
        <taxon>Isotomoidea</taxon>
        <taxon>Isotomidae</taxon>
        <taxon>Proisotominae</taxon>
        <taxon>Folsomia</taxon>
    </lineage>
</organism>
<comment type="caution">
    <text evidence="2">The sequence shown here is derived from an EMBL/GenBank/DDBJ whole genome shotgun (WGS) entry which is preliminary data.</text>
</comment>
<reference evidence="2 3" key="1">
    <citation type="submission" date="2015-12" db="EMBL/GenBank/DDBJ databases">
        <title>The genome of Folsomia candida.</title>
        <authorList>
            <person name="Faddeeva A."/>
            <person name="Derks M.F."/>
            <person name="Anvar Y."/>
            <person name="Smit S."/>
            <person name="Van Straalen N."/>
            <person name="Roelofs D."/>
        </authorList>
    </citation>
    <scope>NUCLEOTIDE SEQUENCE [LARGE SCALE GENOMIC DNA]</scope>
    <source>
        <strain evidence="2 3">VU population</strain>
        <tissue evidence="2">Whole body</tissue>
    </source>
</reference>
<evidence type="ECO:0000313" key="3">
    <source>
        <dbReference type="Proteomes" id="UP000198287"/>
    </source>
</evidence>